<keyword evidence="3" id="KW-1015">Disulfide bond</keyword>
<dbReference type="InterPro" id="IPR013098">
    <property type="entry name" value="Ig_I-set"/>
</dbReference>
<dbReference type="InterPro" id="IPR013783">
    <property type="entry name" value="Ig-like_fold"/>
</dbReference>
<accession>A0A6J8EY30</accession>
<feature type="domain" description="Ig-like" evidence="7">
    <location>
        <begin position="92"/>
        <end position="179"/>
    </location>
</feature>
<evidence type="ECO:0000256" key="1">
    <source>
        <dbReference type="ARBA" id="ARBA00004479"/>
    </source>
</evidence>
<evidence type="ECO:0000256" key="6">
    <source>
        <dbReference type="SAM" id="MobiDB-lite"/>
    </source>
</evidence>
<evidence type="ECO:0000256" key="5">
    <source>
        <dbReference type="ARBA" id="ARBA00023319"/>
    </source>
</evidence>
<dbReference type="GO" id="GO:0005911">
    <property type="term" value="C:cell-cell junction"/>
    <property type="evidence" value="ECO:0007669"/>
    <property type="project" value="TreeGrafter"/>
</dbReference>
<keyword evidence="4" id="KW-0325">Glycoprotein</keyword>
<dbReference type="SMART" id="SM00408">
    <property type="entry name" value="IGc2"/>
    <property type="match status" value="3"/>
</dbReference>
<evidence type="ECO:0000313" key="8">
    <source>
        <dbReference type="EMBL" id="CAC5425390.1"/>
    </source>
</evidence>
<feature type="domain" description="Ig-like" evidence="7">
    <location>
        <begin position="186"/>
        <end position="269"/>
    </location>
</feature>
<keyword evidence="5" id="KW-0393">Immunoglobulin domain</keyword>
<dbReference type="InterPro" id="IPR036179">
    <property type="entry name" value="Ig-like_dom_sf"/>
</dbReference>
<keyword evidence="9" id="KW-1185">Reference proteome</keyword>
<feature type="compositionally biased region" description="Basic residues" evidence="6">
    <location>
        <begin position="536"/>
        <end position="545"/>
    </location>
</feature>
<comment type="subcellular location">
    <subcellularLocation>
        <location evidence="1">Membrane</location>
        <topology evidence="1">Single-pass type I membrane protein</topology>
    </subcellularLocation>
</comment>
<dbReference type="PANTHER" id="PTHR11640:SF31">
    <property type="entry name" value="IRREGULAR CHIASM C-ROUGHEST PROTEIN-RELATED"/>
    <property type="match status" value="1"/>
</dbReference>
<evidence type="ECO:0000313" key="9">
    <source>
        <dbReference type="Proteomes" id="UP000507470"/>
    </source>
</evidence>
<dbReference type="InterPro" id="IPR007110">
    <property type="entry name" value="Ig-like_dom"/>
</dbReference>
<dbReference type="Pfam" id="PF07679">
    <property type="entry name" value="I-set"/>
    <property type="match status" value="1"/>
</dbReference>
<evidence type="ECO:0000256" key="3">
    <source>
        <dbReference type="ARBA" id="ARBA00023157"/>
    </source>
</evidence>
<dbReference type="GO" id="GO:0098609">
    <property type="term" value="P:cell-cell adhesion"/>
    <property type="evidence" value="ECO:0007669"/>
    <property type="project" value="TreeGrafter"/>
</dbReference>
<gene>
    <name evidence="8" type="ORF">MCOR_57221</name>
</gene>
<reference evidence="8 9" key="1">
    <citation type="submission" date="2020-06" db="EMBL/GenBank/DDBJ databases">
        <authorList>
            <person name="Li R."/>
            <person name="Bekaert M."/>
        </authorList>
    </citation>
    <scope>NUCLEOTIDE SEQUENCE [LARGE SCALE GENOMIC DNA]</scope>
    <source>
        <strain evidence="9">wild</strain>
    </source>
</reference>
<dbReference type="GO" id="GO:0050839">
    <property type="term" value="F:cell adhesion molecule binding"/>
    <property type="evidence" value="ECO:0007669"/>
    <property type="project" value="TreeGrafter"/>
</dbReference>
<dbReference type="OrthoDB" id="5843397at2759"/>
<dbReference type="SUPFAM" id="SSF48726">
    <property type="entry name" value="Immunoglobulin"/>
    <property type="match status" value="3"/>
</dbReference>
<evidence type="ECO:0000256" key="4">
    <source>
        <dbReference type="ARBA" id="ARBA00023180"/>
    </source>
</evidence>
<dbReference type="GO" id="GO:0005886">
    <property type="term" value="C:plasma membrane"/>
    <property type="evidence" value="ECO:0007669"/>
    <property type="project" value="TreeGrafter"/>
</dbReference>
<organism evidence="8 9">
    <name type="scientific">Mytilus coruscus</name>
    <name type="common">Sea mussel</name>
    <dbReference type="NCBI Taxonomy" id="42192"/>
    <lineage>
        <taxon>Eukaryota</taxon>
        <taxon>Metazoa</taxon>
        <taxon>Spiralia</taxon>
        <taxon>Lophotrochozoa</taxon>
        <taxon>Mollusca</taxon>
        <taxon>Bivalvia</taxon>
        <taxon>Autobranchia</taxon>
        <taxon>Pteriomorphia</taxon>
        <taxon>Mytilida</taxon>
        <taxon>Mytiloidea</taxon>
        <taxon>Mytilidae</taxon>
        <taxon>Mytilinae</taxon>
        <taxon>Mytilus</taxon>
    </lineage>
</organism>
<dbReference type="SMART" id="SM00409">
    <property type="entry name" value="IG"/>
    <property type="match status" value="2"/>
</dbReference>
<dbReference type="InterPro" id="IPR051275">
    <property type="entry name" value="Cell_adhesion_signaling"/>
</dbReference>
<dbReference type="EMBL" id="CACVKT020010231">
    <property type="protein sequence ID" value="CAC5425390.1"/>
    <property type="molecule type" value="Genomic_DNA"/>
</dbReference>
<dbReference type="PROSITE" id="PS50835">
    <property type="entry name" value="IG_LIKE"/>
    <property type="match status" value="4"/>
</dbReference>
<proteinExistence type="predicted"/>
<name>A0A6J8EY30_MYTCO</name>
<feature type="region of interest" description="Disordered" evidence="6">
    <location>
        <begin position="536"/>
        <end position="562"/>
    </location>
</feature>
<protein>
    <submittedName>
        <fullName evidence="8">HMCN</fullName>
    </submittedName>
</protein>
<evidence type="ECO:0000256" key="2">
    <source>
        <dbReference type="ARBA" id="ARBA00023136"/>
    </source>
</evidence>
<dbReference type="InterPro" id="IPR003598">
    <property type="entry name" value="Ig_sub2"/>
</dbReference>
<keyword evidence="2" id="KW-0472">Membrane</keyword>
<dbReference type="AlphaFoldDB" id="A0A6J8EY30"/>
<dbReference type="Proteomes" id="UP000507470">
    <property type="component" value="Unassembled WGS sequence"/>
</dbReference>
<evidence type="ECO:0000259" key="7">
    <source>
        <dbReference type="PROSITE" id="PS50835"/>
    </source>
</evidence>
<sequence>MYSTIGSNVNLTCDLNVERMYVLWLGPPNLATYAIGNETYEINDTIIRIIGNGQQKQHILQIVNMQDINEGLYKCTATEGENCFKVFTQKPPSNISIERSNKERIVFGIFNQQMNLTCDVETGKPPEMMRWEYENNTVTSGGPESLTYTFLSEYKHHLKTFMCIVFNNVTRTTLTAKVSLYLFFEPTVKMIPGGTINITEHDALLLECNYTSNDISNTSITWKSTSKGHFKHNVNKVLTIANITRSDEGQYTCLVSNSAGKSEDTVTVKVFYPPAVNITFEEKQSDRVFKCNAHGNPADYIFSEWEHRTEYGDHIRLLNDSGSGFIKLQNSSGETDRHHDQGIYTCRVSNGVLFNGNIIQSANFNFKPKGLPYFATSSHLIQYGIIGRETMLTFNVVSHQKIETVNVYKNDSVFIKDANFKTEYTKAEDIIYGSKVNVKGYKLFVPIEVGASEDFMMYTVSASNDCGQRNISIEIRSAIGGHGVENDIYDIQNNLAPAQVAQSNDPPVYSSIDRKHNLRIGQAVCYSVTKKKKPNSLGARYRHKGKQQEEAETDIEMSTSQAEDNDQLNYVDVCFEPKPVGHQFKIHGMDKKSEYVDIDFSKSIDVLPDNEKINETDEDFSGVEDIITMKKDMMF</sequence>
<dbReference type="CDD" id="cd00096">
    <property type="entry name" value="Ig"/>
    <property type="match status" value="2"/>
</dbReference>
<feature type="domain" description="Ig-like" evidence="7">
    <location>
        <begin position="1"/>
        <end position="78"/>
    </location>
</feature>
<dbReference type="InterPro" id="IPR003599">
    <property type="entry name" value="Ig_sub"/>
</dbReference>
<dbReference type="Gene3D" id="2.60.40.10">
    <property type="entry name" value="Immunoglobulins"/>
    <property type="match status" value="3"/>
</dbReference>
<feature type="domain" description="Ig-like" evidence="7">
    <location>
        <begin position="273"/>
        <end position="365"/>
    </location>
</feature>
<dbReference type="PANTHER" id="PTHR11640">
    <property type="entry name" value="NEPHRIN"/>
    <property type="match status" value="1"/>
</dbReference>